<dbReference type="EMBL" id="JABEZX010000007">
    <property type="protein sequence ID" value="MBA0561137.1"/>
    <property type="molecule type" value="Genomic_DNA"/>
</dbReference>
<sequence>MKEESTIHALRYWLKTYAVLSLGGLDGRLLGNDYVRCIDCNNAMFRGKEEDTRIVWERAISLGDDFRIFDLTLLIPKTLSPQNRNKSPSSFFKINVDAAIVDDSVGLGVIAWDYDGN</sequence>
<reference evidence="1 2" key="1">
    <citation type="journal article" date="2019" name="Genome Biol. Evol.">
        <title>Insights into the evolution of the New World diploid cottons (Gossypium, subgenus Houzingenia) based on genome sequencing.</title>
        <authorList>
            <person name="Grover C.E."/>
            <person name="Arick M.A. 2nd"/>
            <person name="Thrash A."/>
            <person name="Conover J.L."/>
            <person name="Sanders W.S."/>
            <person name="Peterson D.G."/>
            <person name="Frelichowski J.E."/>
            <person name="Scheffler J.A."/>
            <person name="Scheffler B.E."/>
            <person name="Wendel J.F."/>
        </authorList>
    </citation>
    <scope>NUCLEOTIDE SEQUENCE [LARGE SCALE GENOMIC DNA]</scope>
    <source>
        <strain evidence="1">157</strain>
        <tissue evidence="1">Leaf</tissue>
    </source>
</reference>
<dbReference type="AlphaFoldDB" id="A0A7J8M8U1"/>
<name>A0A7J8M8U1_9ROSI</name>
<dbReference type="Proteomes" id="UP000593572">
    <property type="component" value="Unassembled WGS sequence"/>
</dbReference>
<keyword evidence="2" id="KW-1185">Reference proteome</keyword>
<comment type="caution">
    <text evidence="1">The sequence shown here is derived from an EMBL/GenBank/DDBJ whole genome shotgun (WGS) entry which is preliminary data.</text>
</comment>
<organism evidence="1 2">
    <name type="scientific">Gossypium lobatum</name>
    <dbReference type="NCBI Taxonomy" id="34289"/>
    <lineage>
        <taxon>Eukaryota</taxon>
        <taxon>Viridiplantae</taxon>
        <taxon>Streptophyta</taxon>
        <taxon>Embryophyta</taxon>
        <taxon>Tracheophyta</taxon>
        <taxon>Spermatophyta</taxon>
        <taxon>Magnoliopsida</taxon>
        <taxon>eudicotyledons</taxon>
        <taxon>Gunneridae</taxon>
        <taxon>Pentapetalae</taxon>
        <taxon>rosids</taxon>
        <taxon>malvids</taxon>
        <taxon>Malvales</taxon>
        <taxon>Malvaceae</taxon>
        <taxon>Malvoideae</taxon>
        <taxon>Gossypium</taxon>
    </lineage>
</organism>
<accession>A0A7J8M8U1</accession>
<evidence type="ECO:0000313" key="1">
    <source>
        <dbReference type="EMBL" id="MBA0561137.1"/>
    </source>
</evidence>
<evidence type="ECO:0000313" key="2">
    <source>
        <dbReference type="Proteomes" id="UP000593572"/>
    </source>
</evidence>
<protein>
    <submittedName>
        <fullName evidence="1">Uncharacterized protein</fullName>
    </submittedName>
</protein>
<gene>
    <name evidence="1" type="ORF">Golob_017987</name>
</gene>
<proteinExistence type="predicted"/>